<dbReference type="PIRSF" id="PIRSF018266">
    <property type="entry name" value="FecR"/>
    <property type="match status" value="1"/>
</dbReference>
<feature type="domain" description="FecR N-terminal" evidence="2">
    <location>
        <begin position="8"/>
        <end position="53"/>
    </location>
</feature>
<accession>A0ABR6ZKW6</accession>
<reference evidence="3 4" key="1">
    <citation type="submission" date="2020-08" db="EMBL/GenBank/DDBJ databases">
        <title>Novel species isolated from subtropical streams in China.</title>
        <authorList>
            <person name="Lu H."/>
        </authorList>
    </citation>
    <scope>NUCLEOTIDE SEQUENCE [LARGE SCALE GENOMIC DNA]</scope>
    <source>
        <strain evidence="3 4">CY18W</strain>
    </source>
</reference>
<name>A0ABR6ZKW6_9BURK</name>
<dbReference type="Pfam" id="PF16220">
    <property type="entry name" value="DUF4880"/>
    <property type="match status" value="1"/>
</dbReference>
<dbReference type="PANTHER" id="PTHR30273:SF2">
    <property type="entry name" value="PROTEIN FECR"/>
    <property type="match status" value="1"/>
</dbReference>
<dbReference type="Gene3D" id="2.60.120.1440">
    <property type="match status" value="1"/>
</dbReference>
<comment type="caution">
    <text evidence="3">The sequence shown here is derived from an EMBL/GenBank/DDBJ whole genome shotgun (WGS) entry which is preliminary data.</text>
</comment>
<proteinExistence type="predicted"/>
<sequence>MPPAVARRAVEWLVELQSYDASDVDGVKRRQAMQQWLAQHPDHQRAWQRIEAVNGQLFGNLQRTASPVAAAIAHATLATPRSVKRREAIKTLAVMLFAGGTAWVAQDQIPWHEWTADERTGVGQRRTVTLADGTTVALNTSSAINVRFNANQRQIVLLGGEILVSTGKDGSGRPFIVETAQGELQPLGTRFAVRQQAYASRVDVFEGAVAIRPRDLPAGKALILHAGEQTSFTHSTIADPQPANDDSIAWTDGMLVASSMRLADFLAELGRHRPGYLGCDPAIAGLRVSGTYPLADTERILQALCATLPVDIHFLTRYWVMVRPARV</sequence>
<dbReference type="PANTHER" id="PTHR30273">
    <property type="entry name" value="PERIPLASMIC SIGNAL SENSOR AND SIGMA FACTOR ACTIVATOR FECR-RELATED"/>
    <property type="match status" value="1"/>
</dbReference>
<evidence type="ECO:0000313" key="3">
    <source>
        <dbReference type="EMBL" id="MBC3916199.1"/>
    </source>
</evidence>
<feature type="domain" description="FecR protein" evidence="1">
    <location>
        <begin position="118"/>
        <end position="209"/>
    </location>
</feature>
<dbReference type="InterPro" id="IPR006860">
    <property type="entry name" value="FecR"/>
</dbReference>
<keyword evidence="4" id="KW-1185">Reference proteome</keyword>
<dbReference type="InterPro" id="IPR012373">
    <property type="entry name" value="Ferrdict_sens_TM"/>
</dbReference>
<protein>
    <submittedName>
        <fullName evidence="3">FecR domain-containing protein</fullName>
    </submittedName>
</protein>
<evidence type="ECO:0000259" key="1">
    <source>
        <dbReference type="Pfam" id="PF04773"/>
    </source>
</evidence>
<dbReference type="EMBL" id="JACOGF010000001">
    <property type="protein sequence ID" value="MBC3916199.1"/>
    <property type="molecule type" value="Genomic_DNA"/>
</dbReference>
<gene>
    <name evidence="3" type="ORF">H8L32_01755</name>
</gene>
<evidence type="ECO:0000259" key="2">
    <source>
        <dbReference type="Pfam" id="PF16220"/>
    </source>
</evidence>
<dbReference type="Proteomes" id="UP000650424">
    <property type="component" value="Unassembled WGS sequence"/>
</dbReference>
<organism evidence="3 4">
    <name type="scientific">Undibacterium hunanense</name>
    <dbReference type="NCBI Taxonomy" id="2762292"/>
    <lineage>
        <taxon>Bacteria</taxon>
        <taxon>Pseudomonadati</taxon>
        <taxon>Pseudomonadota</taxon>
        <taxon>Betaproteobacteria</taxon>
        <taxon>Burkholderiales</taxon>
        <taxon>Oxalobacteraceae</taxon>
        <taxon>Undibacterium</taxon>
    </lineage>
</organism>
<dbReference type="InterPro" id="IPR032623">
    <property type="entry name" value="FecR_N"/>
</dbReference>
<dbReference type="Pfam" id="PF04773">
    <property type="entry name" value="FecR"/>
    <property type="match status" value="1"/>
</dbReference>
<evidence type="ECO:0000313" key="4">
    <source>
        <dbReference type="Proteomes" id="UP000650424"/>
    </source>
</evidence>